<feature type="transmembrane region" description="Helical" evidence="1">
    <location>
        <begin position="670"/>
        <end position="691"/>
    </location>
</feature>
<comment type="caution">
    <text evidence="2">The sequence shown here is derived from an EMBL/GenBank/DDBJ whole genome shotgun (WGS) entry which is preliminary data.</text>
</comment>
<feature type="transmembrane region" description="Helical" evidence="1">
    <location>
        <begin position="769"/>
        <end position="791"/>
    </location>
</feature>
<evidence type="ECO:0000256" key="1">
    <source>
        <dbReference type="SAM" id="Phobius"/>
    </source>
</evidence>
<accession>W9VEA9</accession>
<dbReference type="STRING" id="1249627.D779_2695"/>
<feature type="transmembrane region" description="Helical" evidence="1">
    <location>
        <begin position="728"/>
        <end position="749"/>
    </location>
</feature>
<dbReference type="Proteomes" id="UP000019460">
    <property type="component" value="Unassembled WGS sequence"/>
</dbReference>
<feature type="transmembrane region" description="Helical" evidence="1">
    <location>
        <begin position="919"/>
        <end position="938"/>
    </location>
</feature>
<dbReference type="eggNOG" id="ENOG502Z7KH">
    <property type="taxonomic scope" value="Bacteria"/>
</dbReference>
<dbReference type="OrthoDB" id="5747753at2"/>
<name>W9VEA9_9GAMM</name>
<feature type="transmembrane region" description="Helical" evidence="1">
    <location>
        <begin position="697"/>
        <end position="716"/>
    </location>
</feature>
<organism evidence="2 3">
    <name type="scientific">Imhoffiella purpurea</name>
    <dbReference type="NCBI Taxonomy" id="1249627"/>
    <lineage>
        <taxon>Bacteria</taxon>
        <taxon>Pseudomonadati</taxon>
        <taxon>Pseudomonadota</taxon>
        <taxon>Gammaproteobacteria</taxon>
        <taxon>Chromatiales</taxon>
        <taxon>Chromatiaceae</taxon>
        <taxon>Imhoffiella</taxon>
    </lineage>
</organism>
<keyword evidence="1" id="KW-1133">Transmembrane helix</keyword>
<dbReference type="RefSeq" id="WP_043755119.1">
    <property type="nucleotide sequence ID" value="NZ_AONC01000041.1"/>
</dbReference>
<feature type="transmembrane region" description="Helical" evidence="1">
    <location>
        <begin position="950"/>
        <end position="971"/>
    </location>
</feature>
<dbReference type="EMBL" id="AONC01000041">
    <property type="protein sequence ID" value="EXJ14362.1"/>
    <property type="molecule type" value="Genomic_DNA"/>
</dbReference>
<proteinExistence type="predicted"/>
<feature type="transmembrane region" description="Helical" evidence="1">
    <location>
        <begin position="798"/>
        <end position="816"/>
    </location>
</feature>
<dbReference type="AlphaFoldDB" id="W9VEA9"/>
<evidence type="ECO:0000313" key="2">
    <source>
        <dbReference type="EMBL" id="EXJ14362.1"/>
    </source>
</evidence>
<reference evidence="2 3" key="1">
    <citation type="submission" date="2012-11" db="EMBL/GenBank/DDBJ databases">
        <title>Genome assembly of Thiorhodococcus sp. AK35.</title>
        <authorList>
            <person name="Nupur N."/>
            <person name="Khatri I."/>
            <person name="Subramanian S."/>
            <person name="Pinnaka A."/>
        </authorList>
    </citation>
    <scope>NUCLEOTIDE SEQUENCE [LARGE SCALE GENOMIC DNA]</scope>
    <source>
        <strain evidence="2 3">AK35</strain>
    </source>
</reference>
<keyword evidence="1" id="KW-0812">Transmembrane</keyword>
<evidence type="ECO:0000313" key="3">
    <source>
        <dbReference type="Proteomes" id="UP000019460"/>
    </source>
</evidence>
<keyword evidence="3" id="KW-1185">Reference proteome</keyword>
<keyword evidence="1" id="KW-0472">Membrane</keyword>
<sequence length="1189" mass="135636">MSHNPHIISAESAERQFRARVFKPAEGIFLFHPRALERLIALHLDAVDLDGDIPALAYYLMPTSAFLEALETENPEALVVVEGLSLPDQVVLLPTPLSLRTDQAGFVRLLRDYWARRFEGEVARAWQLARDDNQDQSRFGPDRLRAMIGLRAFAEVRDVLERDSVIPPGLDEHCVCRAFVALIVRLRYFSPGVRGYFFPSIREWGELDQWMVESGIDLPPPRSAGRLPNLLERARPDHRCGHPARQTLLPLGLTYLRRDPDHADEEATVGGAETKAPADIRQTLDPSMLDAPLEGASDGAEARCLAALRQGFHIPRQDWRSRLRNLHQALWVPVLGLMLMLGGLMRWPGRPRKPARGMRLRAHLVLFSREIRLAQRAEHQDRFSVAIARLARAQRRFEAMGEPCAPDAERVRRILVQRRSGTQQILTDLLAAKWKLPPASSSALDHLIERLSEELRSPGRARIAKSLLKDLERVLLESRTTYYRLRPLQWIWSRGRQRLRQILPFQANLKALRALDSAMNRLERIGWSLQETESHRVTLEALAERLSQQLDRDLKPHLERALCQADFVPMNHRERVAFHKLLCELLDVVQRRRHLRFTDFRDMVARNSLRLPDLRLREFLIGDRLSRFDRYAALALPGLYQPGEIYIKGLQQLSAPLFGTPSGRLVLRHLILPFGIAFLGLKTIDVLAAYITDHHSSLHLATIWLVGSLGLAINGIAHTRAGRTGFRVFMISLWWTLRLILYDGLRRLLRWRPVSTLLNTGAIRGLDRYLLRPALTGTLMVAPFVGIDYLVRDDPLEPGFSILALILALGTLVHNTPAGRRLLDDLASSSVQILRRLNQALVMGLVKELMQFFKELTRRFQQGLHRIEELLSHHLGESALQLTLKSLMVPAWGLLQSLIKFYVTVLVEPQVNPIKHFPLVTIAHKLMLPFLPVITGIMVDLLEPLLPKWITYPFVTLTVLLLPGLAGFLVWELKENWKIYATNHGSLKDKDGPRPELMVVRRTDLPNAPIEPAIVGFHGETMRGLLRRGFHSGTLPKAFDRLRRVLRTQIREETEAPQRLREAERHLAEIENQIRVFCDRELAYALRQRCEDPVCDLVRVETRRPRLSPASFELFLELHTRRDASTDQTDPSPIELELTLYLVEPELHLSARVSGPLDRLSGICWELVNEDLRIFSGRAGALQGQLDPA</sequence>
<protein>
    <submittedName>
        <fullName evidence="2">Uncharacterized protein</fullName>
    </submittedName>
</protein>
<gene>
    <name evidence="2" type="ORF">D779_2695</name>
</gene>